<dbReference type="InterPro" id="IPR003810">
    <property type="entry name" value="Mntp/YtaF"/>
</dbReference>
<dbReference type="EMBL" id="SRYE01000003">
    <property type="protein sequence ID" value="TGY62202.1"/>
    <property type="molecule type" value="Genomic_DNA"/>
</dbReference>
<keyword evidence="1 8" id="KW-0813">Transport</keyword>
<comment type="subcellular location">
    <subcellularLocation>
        <location evidence="8">Cell membrane</location>
        <topology evidence="8">Multi-pass membrane protein</topology>
    </subcellularLocation>
</comment>
<dbReference type="AlphaFoldDB" id="A0A4S2F1J9"/>
<sequence>MNVSAMLVLGIALAMDAFAVTISNSIAFASEPRRRLVMMPVLFGLFQGLMPLLGYFLGGVCGDLIETYSGIVALIILGIIGGNMVREGVAALRVGEPEESKPASEHLSVTQLLFEAVATAIDAFAVGVSLRAMGANIWISSLVIALSTFGVCIVGLALGKRVGSAMGDKAEILGGIVLICIGLKACVFPG</sequence>
<accession>A0A4S2F1J9</accession>
<feature type="transmembrane region" description="Helical" evidence="8">
    <location>
        <begin position="170"/>
        <end position="188"/>
    </location>
</feature>
<feature type="transmembrane region" description="Helical" evidence="8">
    <location>
        <begin position="137"/>
        <end position="158"/>
    </location>
</feature>
<comment type="caution">
    <text evidence="9">The sequence shown here is derived from an EMBL/GenBank/DDBJ whole genome shotgun (WGS) entry which is preliminary data.</text>
</comment>
<evidence type="ECO:0000256" key="6">
    <source>
        <dbReference type="ARBA" id="ARBA00023136"/>
    </source>
</evidence>
<evidence type="ECO:0000313" key="9">
    <source>
        <dbReference type="EMBL" id="TGY62202.1"/>
    </source>
</evidence>
<keyword evidence="3 8" id="KW-0812">Transmembrane</keyword>
<keyword evidence="6 8" id="KW-0472">Membrane</keyword>
<evidence type="ECO:0000256" key="5">
    <source>
        <dbReference type="ARBA" id="ARBA00023065"/>
    </source>
</evidence>
<comment type="function">
    <text evidence="8">Probably functions as a manganese efflux pump.</text>
</comment>
<dbReference type="PANTHER" id="PTHR35529">
    <property type="entry name" value="MANGANESE EFFLUX PUMP MNTP-RELATED"/>
    <property type="match status" value="1"/>
</dbReference>
<keyword evidence="10" id="KW-1185">Reference proteome</keyword>
<feature type="transmembrane region" description="Helical" evidence="8">
    <location>
        <begin position="36"/>
        <end position="56"/>
    </location>
</feature>
<evidence type="ECO:0000256" key="8">
    <source>
        <dbReference type="HAMAP-Rule" id="MF_01521"/>
    </source>
</evidence>
<dbReference type="GO" id="GO:0005886">
    <property type="term" value="C:plasma membrane"/>
    <property type="evidence" value="ECO:0007669"/>
    <property type="project" value="UniProtKB-SubCell"/>
</dbReference>
<name>A0A4S2F1J9_9ACTN</name>
<dbReference type="InterPro" id="IPR022929">
    <property type="entry name" value="Put_MntP"/>
</dbReference>
<dbReference type="GO" id="GO:0005384">
    <property type="term" value="F:manganese ion transmembrane transporter activity"/>
    <property type="evidence" value="ECO:0007669"/>
    <property type="project" value="UniProtKB-UniRule"/>
</dbReference>
<evidence type="ECO:0000256" key="2">
    <source>
        <dbReference type="ARBA" id="ARBA00022475"/>
    </source>
</evidence>
<protein>
    <recommendedName>
        <fullName evidence="8">Putative manganese efflux pump MntP</fullName>
    </recommendedName>
</protein>
<dbReference type="RefSeq" id="WP_136012673.1">
    <property type="nucleotide sequence ID" value="NZ_SRYE01000003.1"/>
</dbReference>
<dbReference type="HAMAP" id="MF_01521">
    <property type="entry name" value="MntP_pump"/>
    <property type="match status" value="1"/>
</dbReference>
<organism evidence="9 10">
    <name type="scientific">Muricaecibacterium torontonense</name>
    <dbReference type="NCBI Taxonomy" id="3032871"/>
    <lineage>
        <taxon>Bacteria</taxon>
        <taxon>Bacillati</taxon>
        <taxon>Actinomycetota</taxon>
        <taxon>Coriobacteriia</taxon>
        <taxon>Coriobacteriales</taxon>
        <taxon>Atopobiaceae</taxon>
        <taxon>Muricaecibacterium</taxon>
    </lineage>
</organism>
<keyword evidence="4 8" id="KW-1133">Transmembrane helix</keyword>
<evidence type="ECO:0000256" key="1">
    <source>
        <dbReference type="ARBA" id="ARBA00022448"/>
    </source>
</evidence>
<gene>
    <name evidence="8" type="primary">mntP</name>
    <name evidence="9" type="ORF">E5334_05975</name>
</gene>
<keyword evidence="2 8" id="KW-1003">Cell membrane</keyword>
<keyword evidence="5 8" id="KW-0406">Ion transport</keyword>
<comment type="similarity">
    <text evidence="8">Belongs to the MntP (TC 9.B.29) family.</text>
</comment>
<dbReference type="Pfam" id="PF02659">
    <property type="entry name" value="Mntp"/>
    <property type="match status" value="1"/>
</dbReference>
<evidence type="ECO:0000313" key="10">
    <source>
        <dbReference type="Proteomes" id="UP000310263"/>
    </source>
</evidence>
<feature type="transmembrane region" description="Helical" evidence="8">
    <location>
        <begin position="6"/>
        <end position="29"/>
    </location>
</feature>
<evidence type="ECO:0000256" key="7">
    <source>
        <dbReference type="ARBA" id="ARBA00023211"/>
    </source>
</evidence>
<feature type="transmembrane region" description="Helical" evidence="8">
    <location>
        <begin position="68"/>
        <end position="85"/>
    </location>
</feature>
<dbReference type="PANTHER" id="PTHR35529:SF1">
    <property type="entry name" value="MANGANESE EFFLUX PUMP MNTP-RELATED"/>
    <property type="match status" value="1"/>
</dbReference>
<dbReference type="OrthoDB" id="9811590at2"/>
<keyword evidence="7 8" id="KW-0464">Manganese</keyword>
<dbReference type="Proteomes" id="UP000310263">
    <property type="component" value="Unassembled WGS sequence"/>
</dbReference>
<evidence type="ECO:0000256" key="3">
    <source>
        <dbReference type="ARBA" id="ARBA00022692"/>
    </source>
</evidence>
<proteinExistence type="inferred from homology"/>
<evidence type="ECO:0000256" key="4">
    <source>
        <dbReference type="ARBA" id="ARBA00022989"/>
    </source>
</evidence>
<reference evidence="9 10" key="1">
    <citation type="submission" date="2019-04" db="EMBL/GenBank/DDBJ databases">
        <title>Microbes associate with the intestines of laboratory mice.</title>
        <authorList>
            <person name="Navarre W."/>
            <person name="Wong E."/>
            <person name="Huang K."/>
            <person name="Tropini C."/>
            <person name="Ng K."/>
            <person name="Yu B."/>
        </authorList>
    </citation>
    <scope>NUCLEOTIDE SEQUENCE [LARGE SCALE GENOMIC DNA]</scope>
    <source>
        <strain evidence="9 10">NM07_P-09</strain>
    </source>
</reference>